<dbReference type="Pfam" id="PF04932">
    <property type="entry name" value="Wzy_C"/>
    <property type="match status" value="1"/>
</dbReference>
<keyword evidence="7" id="KW-0436">Ligase</keyword>
<evidence type="ECO:0000256" key="3">
    <source>
        <dbReference type="ARBA" id="ARBA00022989"/>
    </source>
</evidence>
<accession>A0A831W7V2</accession>
<dbReference type="InterPro" id="IPR051533">
    <property type="entry name" value="WaaL-like"/>
</dbReference>
<feature type="transmembrane region" description="Helical" evidence="5">
    <location>
        <begin position="375"/>
        <end position="396"/>
    </location>
</feature>
<evidence type="ECO:0000256" key="1">
    <source>
        <dbReference type="ARBA" id="ARBA00004141"/>
    </source>
</evidence>
<reference evidence="7" key="1">
    <citation type="journal article" date="2020" name="mSystems">
        <title>Genome- and Community-Level Interaction Insights into Carbon Utilization and Element Cycling Functions of Hydrothermarchaeota in Hydrothermal Sediment.</title>
        <authorList>
            <person name="Zhou Z."/>
            <person name="Liu Y."/>
            <person name="Xu W."/>
            <person name="Pan J."/>
            <person name="Luo Z.H."/>
            <person name="Li M."/>
        </authorList>
    </citation>
    <scope>NUCLEOTIDE SEQUENCE [LARGE SCALE GENOMIC DNA]</scope>
    <source>
        <strain evidence="7">HyVt-458</strain>
    </source>
</reference>
<feature type="transmembrane region" description="Helical" evidence="5">
    <location>
        <begin position="292"/>
        <end position="313"/>
    </location>
</feature>
<evidence type="ECO:0000256" key="5">
    <source>
        <dbReference type="SAM" id="Phobius"/>
    </source>
</evidence>
<feature type="non-terminal residue" evidence="7">
    <location>
        <position position="402"/>
    </location>
</feature>
<dbReference type="PANTHER" id="PTHR37422:SF13">
    <property type="entry name" value="LIPOPOLYSACCHARIDE BIOSYNTHESIS PROTEIN PA4999-RELATED"/>
    <property type="match status" value="1"/>
</dbReference>
<evidence type="ECO:0000256" key="4">
    <source>
        <dbReference type="ARBA" id="ARBA00023136"/>
    </source>
</evidence>
<organism evidence="7">
    <name type="scientific">Thiolapillus brandeum</name>
    <dbReference type="NCBI Taxonomy" id="1076588"/>
    <lineage>
        <taxon>Bacteria</taxon>
        <taxon>Pseudomonadati</taxon>
        <taxon>Pseudomonadota</taxon>
        <taxon>Gammaproteobacteria</taxon>
        <taxon>Chromatiales</taxon>
        <taxon>Sedimenticolaceae</taxon>
        <taxon>Thiolapillus</taxon>
    </lineage>
</organism>
<evidence type="ECO:0000259" key="6">
    <source>
        <dbReference type="Pfam" id="PF04932"/>
    </source>
</evidence>
<comment type="caution">
    <text evidence="7">The sequence shown here is derived from an EMBL/GenBank/DDBJ whole genome shotgun (WGS) entry which is preliminary data.</text>
</comment>
<feature type="transmembrane region" description="Helical" evidence="5">
    <location>
        <begin position="266"/>
        <end position="285"/>
    </location>
</feature>
<dbReference type="GO" id="GO:0016020">
    <property type="term" value="C:membrane"/>
    <property type="evidence" value="ECO:0007669"/>
    <property type="project" value="UniProtKB-SubCell"/>
</dbReference>
<dbReference type="InterPro" id="IPR007016">
    <property type="entry name" value="O-antigen_ligase-rel_domated"/>
</dbReference>
<protein>
    <submittedName>
        <fullName evidence="7">O-antigen ligase domain-containing protein</fullName>
    </submittedName>
</protein>
<dbReference type="AlphaFoldDB" id="A0A831W7V2"/>
<evidence type="ECO:0000313" key="7">
    <source>
        <dbReference type="EMBL" id="HEC06168.1"/>
    </source>
</evidence>
<dbReference type="Proteomes" id="UP000886339">
    <property type="component" value="Unassembled WGS sequence"/>
</dbReference>
<keyword evidence="4 5" id="KW-0472">Membrane</keyword>
<proteinExistence type="predicted"/>
<feature type="transmembrane region" description="Helical" evidence="5">
    <location>
        <begin position="122"/>
        <end position="138"/>
    </location>
</feature>
<dbReference type="PANTHER" id="PTHR37422">
    <property type="entry name" value="TEICHURONIC ACID BIOSYNTHESIS PROTEIN TUAE"/>
    <property type="match status" value="1"/>
</dbReference>
<comment type="subcellular location">
    <subcellularLocation>
        <location evidence="1">Membrane</location>
        <topology evidence="1">Multi-pass membrane protein</topology>
    </subcellularLocation>
</comment>
<keyword evidence="3 5" id="KW-1133">Transmembrane helix</keyword>
<feature type="domain" description="O-antigen ligase-related" evidence="6">
    <location>
        <begin position="250"/>
        <end position="388"/>
    </location>
</feature>
<feature type="transmembrane region" description="Helical" evidence="5">
    <location>
        <begin position="241"/>
        <end position="260"/>
    </location>
</feature>
<evidence type="ECO:0000256" key="2">
    <source>
        <dbReference type="ARBA" id="ARBA00022692"/>
    </source>
</evidence>
<gene>
    <name evidence="7" type="ORF">ENJ12_04920</name>
</gene>
<dbReference type="EMBL" id="DRLF01000178">
    <property type="protein sequence ID" value="HEC06168.1"/>
    <property type="molecule type" value="Genomic_DNA"/>
</dbReference>
<dbReference type="GO" id="GO:0016874">
    <property type="term" value="F:ligase activity"/>
    <property type="evidence" value="ECO:0007669"/>
    <property type="project" value="UniProtKB-KW"/>
</dbReference>
<feature type="transmembrane region" description="Helical" evidence="5">
    <location>
        <begin position="12"/>
        <end position="29"/>
    </location>
</feature>
<keyword evidence="2 5" id="KW-0812">Transmembrane</keyword>
<feature type="transmembrane region" description="Helical" evidence="5">
    <location>
        <begin position="145"/>
        <end position="167"/>
    </location>
</feature>
<sequence>MRQAVSAYKQGIFWLLVLMLVFAPLFRAGNMPAPLLVLEFLSLVLLVLLFWRPSELAQFKTGQRFLLAGILLLPLLMLFPLPAALWQQLPGREAFAEIFRIIGEPKGDDWRTVSLVPNATEAALWALLPPLAVFVATINQPRTNILRLVYVVFGIAVFQSVLSLMQYGGGVGSFLYVPNEYGIHAAAGTYLNKDHLAGFLEMVFPVILGLLAATVGQHRFDSVRGSSWRKRLNFLTTVKGHQASIYAIVGILVVVCLVFTRSRAGIALSMLGLFITLIVFARRLGGSNVYGTYGTVIAVIVVLTAEIGLAPILDRFSQDPMEDSRWSIYETSLRGAVENFPVGTGPGTYPEIYPYYQSPDIDAFVNHAHNDYLEWIFNGGLLALVLILAGLGLYVYGWRRLW</sequence>
<feature type="transmembrane region" description="Helical" evidence="5">
    <location>
        <begin position="65"/>
        <end position="86"/>
    </location>
</feature>
<feature type="transmembrane region" description="Helical" evidence="5">
    <location>
        <begin position="35"/>
        <end position="53"/>
    </location>
</feature>
<name>A0A831W7V2_9GAMM</name>
<feature type="transmembrane region" description="Helical" evidence="5">
    <location>
        <begin position="202"/>
        <end position="220"/>
    </location>
</feature>